<evidence type="ECO:0000313" key="1">
    <source>
        <dbReference type="EMBL" id="GAA0607125.1"/>
    </source>
</evidence>
<keyword evidence="2" id="KW-1185">Reference proteome</keyword>
<name>A0ABP3RB89_9PROT</name>
<reference evidence="2" key="1">
    <citation type="journal article" date="2019" name="Int. J. Syst. Evol. Microbiol.">
        <title>The Global Catalogue of Microorganisms (GCM) 10K type strain sequencing project: providing services to taxonomists for standard genome sequencing and annotation.</title>
        <authorList>
            <consortium name="The Broad Institute Genomics Platform"/>
            <consortium name="The Broad Institute Genome Sequencing Center for Infectious Disease"/>
            <person name="Wu L."/>
            <person name="Ma J."/>
        </authorList>
    </citation>
    <scope>NUCLEOTIDE SEQUENCE [LARGE SCALE GENOMIC DNA]</scope>
    <source>
        <strain evidence="2">JCM 9933</strain>
    </source>
</reference>
<protein>
    <recommendedName>
        <fullName evidence="3">ABM domain-containing protein</fullName>
    </recommendedName>
</protein>
<dbReference type="RefSeq" id="WP_343898206.1">
    <property type="nucleotide sequence ID" value="NZ_BAAAFZ010000117.1"/>
</dbReference>
<gene>
    <name evidence="1" type="ORF">GCM10009416_50140</name>
</gene>
<accession>A0ABP3RB89</accession>
<proteinExistence type="predicted"/>
<evidence type="ECO:0000313" key="2">
    <source>
        <dbReference type="Proteomes" id="UP001501588"/>
    </source>
</evidence>
<sequence>MFDNRDTAMNAHQRVRQWVEANMRDLMPEAPEVTAGETVCDSIAHPQEQAKDRQRSLFAVVRTHHGLPGQAEPIHSALSHHTIPAVKDAPGFRGLCTRRDEAEPDRAVSVSLFDGREDAVRSHERAVGSMRGKLGAMAYGTSDATMGEAVVLATA</sequence>
<dbReference type="EMBL" id="BAAAFZ010000117">
    <property type="protein sequence ID" value="GAA0607125.1"/>
    <property type="molecule type" value="Genomic_DNA"/>
</dbReference>
<evidence type="ECO:0008006" key="3">
    <source>
        <dbReference type="Google" id="ProtNLM"/>
    </source>
</evidence>
<dbReference type="Proteomes" id="UP001501588">
    <property type="component" value="Unassembled WGS sequence"/>
</dbReference>
<organism evidence="1 2">
    <name type="scientific">Craurococcus roseus</name>
    <dbReference type="NCBI Taxonomy" id="77585"/>
    <lineage>
        <taxon>Bacteria</taxon>
        <taxon>Pseudomonadati</taxon>
        <taxon>Pseudomonadota</taxon>
        <taxon>Alphaproteobacteria</taxon>
        <taxon>Acetobacterales</taxon>
        <taxon>Acetobacteraceae</taxon>
        <taxon>Craurococcus</taxon>
    </lineage>
</organism>
<comment type="caution">
    <text evidence="1">The sequence shown here is derived from an EMBL/GenBank/DDBJ whole genome shotgun (WGS) entry which is preliminary data.</text>
</comment>